<evidence type="ECO:0000313" key="3">
    <source>
        <dbReference type="EMBL" id="KAK4450769.1"/>
    </source>
</evidence>
<feature type="transmembrane region" description="Helical" evidence="1">
    <location>
        <begin position="87"/>
        <end position="107"/>
    </location>
</feature>
<feature type="domain" description="DUF7704" evidence="2">
    <location>
        <begin position="10"/>
        <end position="147"/>
    </location>
</feature>
<dbReference type="AlphaFoldDB" id="A0AAV9GPK8"/>
<sequence>MSATIKASASVPFLARFALTTLEPLSALFGTLIAFRTPQTFVAVYLTRGATGGSLEAHALLDQMAGLWVVWAFNEAIIMRMYDDLQLWRLLCLGMLFSDAAYLYGAAHAVGGFASLFDVGKWTADEAATTIAATFFLLTRVSVVLGLGVRKTGAKERRN</sequence>
<organism evidence="3 4">
    <name type="scientific">Podospora aff. communis PSN243</name>
    <dbReference type="NCBI Taxonomy" id="3040156"/>
    <lineage>
        <taxon>Eukaryota</taxon>
        <taxon>Fungi</taxon>
        <taxon>Dikarya</taxon>
        <taxon>Ascomycota</taxon>
        <taxon>Pezizomycotina</taxon>
        <taxon>Sordariomycetes</taxon>
        <taxon>Sordariomycetidae</taxon>
        <taxon>Sordariales</taxon>
        <taxon>Podosporaceae</taxon>
        <taxon>Podospora</taxon>
    </lineage>
</organism>
<name>A0AAV9GPK8_9PEZI</name>
<dbReference type="EMBL" id="MU865931">
    <property type="protein sequence ID" value="KAK4450769.1"/>
    <property type="molecule type" value="Genomic_DNA"/>
</dbReference>
<comment type="caution">
    <text evidence="3">The sequence shown here is derived from an EMBL/GenBank/DDBJ whole genome shotgun (WGS) entry which is preliminary data.</text>
</comment>
<evidence type="ECO:0000259" key="2">
    <source>
        <dbReference type="Pfam" id="PF24803"/>
    </source>
</evidence>
<proteinExistence type="predicted"/>
<evidence type="ECO:0000313" key="4">
    <source>
        <dbReference type="Proteomes" id="UP001321760"/>
    </source>
</evidence>
<dbReference type="PANTHER" id="PTHR37019">
    <property type="entry name" value="CHROMOSOME 1, WHOLE GENOME SHOTGUN SEQUENCE"/>
    <property type="match status" value="1"/>
</dbReference>
<reference evidence="3" key="1">
    <citation type="journal article" date="2023" name="Mol. Phylogenet. Evol.">
        <title>Genome-scale phylogeny and comparative genomics of the fungal order Sordariales.</title>
        <authorList>
            <person name="Hensen N."/>
            <person name="Bonometti L."/>
            <person name="Westerberg I."/>
            <person name="Brannstrom I.O."/>
            <person name="Guillou S."/>
            <person name="Cros-Aarteil S."/>
            <person name="Calhoun S."/>
            <person name="Haridas S."/>
            <person name="Kuo A."/>
            <person name="Mondo S."/>
            <person name="Pangilinan J."/>
            <person name="Riley R."/>
            <person name="LaButti K."/>
            <person name="Andreopoulos B."/>
            <person name="Lipzen A."/>
            <person name="Chen C."/>
            <person name="Yan M."/>
            <person name="Daum C."/>
            <person name="Ng V."/>
            <person name="Clum A."/>
            <person name="Steindorff A."/>
            <person name="Ohm R.A."/>
            <person name="Martin F."/>
            <person name="Silar P."/>
            <person name="Natvig D.O."/>
            <person name="Lalanne C."/>
            <person name="Gautier V."/>
            <person name="Ament-Velasquez S.L."/>
            <person name="Kruys A."/>
            <person name="Hutchinson M.I."/>
            <person name="Powell A.J."/>
            <person name="Barry K."/>
            <person name="Miller A.N."/>
            <person name="Grigoriev I.V."/>
            <person name="Debuchy R."/>
            <person name="Gladieux P."/>
            <person name="Hiltunen Thoren M."/>
            <person name="Johannesson H."/>
        </authorList>
    </citation>
    <scope>NUCLEOTIDE SEQUENCE</scope>
    <source>
        <strain evidence="3">PSN243</strain>
    </source>
</reference>
<accession>A0AAV9GPK8</accession>
<dbReference type="Pfam" id="PF24803">
    <property type="entry name" value="DUF7704"/>
    <property type="match status" value="1"/>
</dbReference>
<reference evidence="3" key="2">
    <citation type="submission" date="2023-05" db="EMBL/GenBank/DDBJ databases">
        <authorList>
            <consortium name="Lawrence Berkeley National Laboratory"/>
            <person name="Steindorff A."/>
            <person name="Hensen N."/>
            <person name="Bonometti L."/>
            <person name="Westerberg I."/>
            <person name="Brannstrom I.O."/>
            <person name="Guillou S."/>
            <person name="Cros-Aarteil S."/>
            <person name="Calhoun S."/>
            <person name="Haridas S."/>
            <person name="Kuo A."/>
            <person name="Mondo S."/>
            <person name="Pangilinan J."/>
            <person name="Riley R."/>
            <person name="Labutti K."/>
            <person name="Andreopoulos B."/>
            <person name="Lipzen A."/>
            <person name="Chen C."/>
            <person name="Yanf M."/>
            <person name="Daum C."/>
            <person name="Ng V."/>
            <person name="Clum A."/>
            <person name="Ohm R."/>
            <person name="Martin F."/>
            <person name="Silar P."/>
            <person name="Natvig D."/>
            <person name="Lalanne C."/>
            <person name="Gautier V."/>
            <person name="Ament-Velasquez S.L."/>
            <person name="Kruys A."/>
            <person name="Hutchinson M.I."/>
            <person name="Powell A.J."/>
            <person name="Barry K."/>
            <person name="Miller A.N."/>
            <person name="Grigoriev I.V."/>
            <person name="Debuchy R."/>
            <person name="Gladieux P."/>
            <person name="Thoren M.H."/>
            <person name="Johannesson H."/>
        </authorList>
    </citation>
    <scope>NUCLEOTIDE SEQUENCE</scope>
    <source>
        <strain evidence="3">PSN243</strain>
    </source>
</reference>
<gene>
    <name evidence="3" type="ORF">QBC34DRAFT_379037</name>
</gene>
<feature type="transmembrane region" description="Helical" evidence="1">
    <location>
        <begin position="127"/>
        <end position="149"/>
    </location>
</feature>
<protein>
    <recommendedName>
        <fullName evidence="2">DUF7704 domain-containing protein</fullName>
    </recommendedName>
</protein>
<evidence type="ECO:0000256" key="1">
    <source>
        <dbReference type="SAM" id="Phobius"/>
    </source>
</evidence>
<dbReference type="Proteomes" id="UP001321760">
    <property type="component" value="Unassembled WGS sequence"/>
</dbReference>
<keyword evidence="4" id="KW-1185">Reference proteome</keyword>
<dbReference type="InterPro" id="IPR056121">
    <property type="entry name" value="DUF7704"/>
</dbReference>
<keyword evidence="1" id="KW-1133">Transmembrane helix</keyword>
<keyword evidence="1" id="KW-0472">Membrane</keyword>
<keyword evidence="1" id="KW-0812">Transmembrane</keyword>
<dbReference type="PANTHER" id="PTHR37019:SF1">
    <property type="entry name" value="EXPERA DOMAIN-CONTAINING PROTEIN"/>
    <property type="match status" value="1"/>
</dbReference>